<dbReference type="GO" id="GO:0016747">
    <property type="term" value="F:acyltransferase activity, transferring groups other than amino-acyl groups"/>
    <property type="evidence" value="ECO:0007669"/>
    <property type="project" value="InterPro"/>
</dbReference>
<dbReference type="SUPFAM" id="SSF55729">
    <property type="entry name" value="Acyl-CoA N-acyltransferases (Nat)"/>
    <property type="match status" value="1"/>
</dbReference>
<keyword evidence="3" id="KW-1185">Reference proteome</keyword>
<dbReference type="InterPro" id="IPR000182">
    <property type="entry name" value="GNAT_dom"/>
</dbReference>
<name>A0A917KKE4_9PROT</name>
<dbReference type="PROSITE" id="PS51186">
    <property type="entry name" value="GNAT"/>
    <property type="match status" value="1"/>
</dbReference>
<evidence type="ECO:0000259" key="1">
    <source>
        <dbReference type="PROSITE" id="PS51186"/>
    </source>
</evidence>
<dbReference type="EMBL" id="BMKW01000005">
    <property type="protein sequence ID" value="GGJ14736.1"/>
    <property type="molecule type" value="Genomic_DNA"/>
</dbReference>
<reference evidence="2" key="1">
    <citation type="journal article" date="2014" name="Int. J. Syst. Evol. Microbiol.">
        <title>Complete genome sequence of Corynebacterium casei LMG S-19264T (=DSM 44701T), isolated from a smear-ripened cheese.</title>
        <authorList>
            <consortium name="US DOE Joint Genome Institute (JGI-PGF)"/>
            <person name="Walter F."/>
            <person name="Albersmeier A."/>
            <person name="Kalinowski J."/>
            <person name="Ruckert C."/>
        </authorList>
    </citation>
    <scope>NUCLEOTIDE SEQUENCE</scope>
    <source>
        <strain evidence="2">CGMCC 1.3617</strain>
    </source>
</reference>
<protein>
    <recommendedName>
        <fullName evidence="1">N-acetyltransferase domain-containing protein</fullName>
    </recommendedName>
</protein>
<dbReference type="Gene3D" id="3.40.630.30">
    <property type="match status" value="1"/>
</dbReference>
<dbReference type="RefSeq" id="WP_188967149.1">
    <property type="nucleotide sequence ID" value="NZ_BMKW01000005.1"/>
</dbReference>
<gene>
    <name evidence="2" type="ORF">GCM10011320_22530</name>
</gene>
<accession>A0A917KKE4</accession>
<dbReference type="AlphaFoldDB" id="A0A917KKE4"/>
<organism evidence="2 3">
    <name type="scientific">Neoroseomonas lacus</name>
    <dbReference type="NCBI Taxonomy" id="287609"/>
    <lineage>
        <taxon>Bacteria</taxon>
        <taxon>Pseudomonadati</taxon>
        <taxon>Pseudomonadota</taxon>
        <taxon>Alphaproteobacteria</taxon>
        <taxon>Acetobacterales</taxon>
        <taxon>Acetobacteraceae</taxon>
        <taxon>Neoroseomonas</taxon>
    </lineage>
</organism>
<sequence length="155" mass="17058">MTPGFILRPVEEADFEPLLDLSIRVLRADLDRVGRFDPDRRRSRMRAGFDPAALSAIECDGRLVGCIAAMPEADHVEIHSFYLDPAMQGRGLGAAVFAAVAACHPGLPLRIEVLKGAAVHRFWEKQGFVRTGEQAFDWLYERPAHHGPGLPDATA</sequence>
<dbReference type="Pfam" id="PF13508">
    <property type="entry name" value="Acetyltransf_7"/>
    <property type="match status" value="1"/>
</dbReference>
<evidence type="ECO:0000313" key="2">
    <source>
        <dbReference type="EMBL" id="GGJ14736.1"/>
    </source>
</evidence>
<evidence type="ECO:0000313" key="3">
    <source>
        <dbReference type="Proteomes" id="UP000661507"/>
    </source>
</evidence>
<dbReference type="Proteomes" id="UP000661507">
    <property type="component" value="Unassembled WGS sequence"/>
</dbReference>
<reference evidence="2" key="2">
    <citation type="submission" date="2020-09" db="EMBL/GenBank/DDBJ databases">
        <authorList>
            <person name="Sun Q."/>
            <person name="Zhou Y."/>
        </authorList>
    </citation>
    <scope>NUCLEOTIDE SEQUENCE</scope>
    <source>
        <strain evidence="2">CGMCC 1.3617</strain>
    </source>
</reference>
<comment type="caution">
    <text evidence="2">The sequence shown here is derived from an EMBL/GenBank/DDBJ whole genome shotgun (WGS) entry which is preliminary data.</text>
</comment>
<proteinExistence type="predicted"/>
<dbReference type="InterPro" id="IPR016181">
    <property type="entry name" value="Acyl_CoA_acyltransferase"/>
</dbReference>
<feature type="domain" description="N-acetyltransferase" evidence="1">
    <location>
        <begin position="5"/>
        <end position="155"/>
    </location>
</feature>
<dbReference type="CDD" id="cd04301">
    <property type="entry name" value="NAT_SF"/>
    <property type="match status" value="1"/>
</dbReference>